<evidence type="ECO:0000313" key="1">
    <source>
        <dbReference type="EMBL" id="CBX28399.1"/>
    </source>
</evidence>
<dbReference type="EMBL" id="FR695868">
    <property type="protein sequence ID" value="CBX28399.1"/>
    <property type="molecule type" value="Genomic_DNA"/>
</dbReference>
<reference evidence="1" key="1">
    <citation type="journal article" date="2011" name="Environ. Microbiol.">
        <title>Genomic insights into the metabolic potential of the polycyclic aromatic hydrocarbon degrading sulfate-reducing Deltaproteobacterium N47.</title>
        <authorList>
            <person name="Bergmann F."/>
            <person name="Selesi D."/>
            <person name="Weinmaier T."/>
            <person name="Tischler P."/>
            <person name="Rattei T."/>
            <person name="Meckenstock R.U."/>
        </authorList>
    </citation>
    <scope>NUCLEOTIDE SEQUENCE</scope>
</reference>
<dbReference type="AlphaFoldDB" id="E1YCV5"/>
<sequence>MRRFIVGVGAGQNADKEAVRTAEKPAEVINIIRELKLI</sequence>
<name>E1YCV5_9BACT</name>
<gene>
    <name evidence="1" type="ORF">N47_G37230</name>
</gene>
<organism evidence="1">
    <name type="scientific">uncultured Desulfobacterium sp</name>
    <dbReference type="NCBI Taxonomy" id="201089"/>
    <lineage>
        <taxon>Bacteria</taxon>
        <taxon>Pseudomonadati</taxon>
        <taxon>Thermodesulfobacteriota</taxon>
        <taxon>Desulfobacteria</taxon>
        <taxon>Desulfobacterales</taxon>
        <taxon>Desulfobacteriaceae</taxon>
        <taxon>Desulfobacterium</taxon>
        <taxon>environmental samples</taxon>
    </lineage>
</organism>
<accession>E1YCV5</accession>
<protein>
    <submittedName>
        <fullName evidence="1">Uncharacterized protein</fullName>
    </submittedName>
</protein>
<proteinExistence type="predicted"/>